<dbReference type="InterPro" id="IPR036534">
    <property type="entry name" value="GAR_dom_sf"/>
</dbReference>
<dbReference type="Proteomes" id="UP000748531">
    <property type="component" value="Unassembled WGS sequence"/>
</dbReference>
<dbReference type="GO" id="GO:0001725">
    <property type="term" value="C:stress fiber"/>
    <property type="evidence" value="ECO:0007669"/>
    <property type="project" value="TreeGrafter"/>
</dbReference>
<dbReference type="Gene3D" id="1.10.418.10">
    <property type="entry name" value="Calponin-like domain"/>
    <property type="match status" value="1"/>
</dbReference>
<dbReference type="SMART" id="SM00033">
    <property type="entry name" value="CH"/>
    <property type="match status" value="1"/>
</dbReference>
<dbReference type="InterPro" id="IPR036872">
    <property type="entry name" value="CH_dom_sf"/>
</dbReference>
<dbReference type="SMART" id="SM00243">
    <property type="entry name" value="GAS2"/>
    <property type="match status" value="1"/>
</dbReference>
<reference evidence="8" key="1">
    <citation type="submission" date="2019-05" db="EMBL/GenBank/DDBJ databases">
        <title>Annotation for the trematode Paragonimus heterotremus.</title>
        <authorList>
            <person name="Choi Y.-J."/>
        </authorList>
    </citation>
    <scope>NUCLEOTIDE SEQUENCE</scope>
    <source>
        <strain evidence="8">LC</strain>
    </source>
</reference>
<feature type="region of interest" description="Disordered" evidence="5">
    <location>
        <begin position="557"/>
        <end position="576"/>
    </location>
</feature>
<dbReference type="PANTHER" id="PTHR46756:SF18">
    <property type="entry name" value="GAS2-LIKE PROTEIN PICKLED EGGS"/>
    <property type="match status" value="1"/>
</dbReference>
<dbReference type="SUPFAM" id="SSF143575">
    <property type="entry name" value="GAS2 domain-like"/>
    <property type="match status" value="1"/>
</dbReference>
<dbReference type="GO" id="GO:0051015">
    <property type="term" value="F:actin filament binding"/>
    <property type="evidence" value="ECO:0007669"/>
    <property type="project" value="TreeGrafter"/>
</dbReference>
<dbReference type="EMBL" id="LUCH01000248">
    <property type="protein sequence ID" value="KAF5405665.1"/>
    <property type="molecule type" value="Genomic_DNA"/>
</dbReference>
<comment type="caution">
    <text evidence="8">The sequence shown here is derived from an EMBL/GenBank/DDBJ whole genome shotgun (WGS) entry which is preliminary data.</text>
</comment>
<evidence type="ECO:0000313" key="9">
    <source>
        <dbReference type="Proteomes" id="UP000748531"/>
    </source>
</evidence>
<feature type="compositionally biased region" description="Polar residues" evidence="5">
    <location>
        <begin position="763"/>
        <end position="793"/>
    </location>
</feature>
<evidence type="ECO:0008006" key="10">
    <source>
        <dbReference type="Google" id="ProtNLM"/>
    </source>
</evidence>
<evidence type="ECO:0000256" key="5">
    <source>
        <dbReference type="SAM" id="MobiDB-lite"/>
    </source>
</evidence>
<feature type="region of interest" description="Disordered" evidence="5">
    <location>
        <begin position="92"/>
        <end position="112"/>
    </location>
</feature>
<dbReference type="GO" id="GO:0008093">
    <property type="term" value="F:cytoskeletal anchor activity"/>
    <property type="evidence" value="ECO:0007669"/>
    <property type="project" value="TreeGrafter"/>
</dbReference>
<evidence type="ECO:0000256" key="3">
    <source>
        <dbReference type="ARBA" id="ARBA00023212"/>
    </source>
</evidence>
<gene>
    <name evidence="8" type="ORF">PHET_00811</name>
</gene>
<feature type="compositionally biased region" description="Polar residues" evidence="5">
    <location>
        <begin position="702"/>
        <end position="715"/>
    </location>
</feature>
<feature type="compositionally biased region" description="Polar residues" evidence="5">
    <location>
        <begin position="618"/>
        <end position="647"/>
    </location>
</feature>
<sequence>MLQTNWTTTRINVVNNRCSSLPPANLDYYNHVSGLLIDSNVSSELPNPDAKQATYSRLKSQTSIEAHGATLVHGKDNFSAYVSPTDFNRINPDVRPTGTKPNKSSPSDCSVITDEDSGYDPTMYTSGRPNGSTSSITNSGPLVSDNSSLGFVNRDELLHVMTEDLVEWFIQMYPNLTEELDVDNFFDRLSDGVLLCHHAKEIHQRLSEQCVTTGKDDRVTLTGIKVGGVQAALPNVCPAYQTRGLQGSTAASGFVSRDNVSNFLVWCRQLGMPDSVLFESEDLVCRKNPRNVAICLLELARLGGLMGIAVPGLIQLEVEIDQELATQGDSGVDSLRKQHNSSSCSSITEQEYVLYVRQAAEDPNIVNGKADIPLDDIDGHSGCSYKTTRSTELRRIKNQANSLNKGYRSDSKVFEENVKRRPEIKRPVVDMRSLDEIVRDLLSQCTCKQTFPMIRVGEGRYLFGDKCTQIFVRILRSHVMVRVGGGWDTLNHFLAKYDECRKTNPPNCRVPPEMPLSTSTTTSTIDSSNVEEVLASVNSSNSNIGTCLSDSPIRGQGSLTAVKKSPPRIMGQSGSGLTTECRPSCLKAGGDYFADGVRKTKDLKQAQTQNVLEDVSKPSRSNTSLVENSSNSPVFQFSPLKQQPQNSSIRVQNACISGERKSTVNACPNTVRNIQSDSAVVKAVKRGKQTAGTTEAAEQHGKISNNTKASVQSILSPPKSPKPRGSNKLQTSMSKSIDDLRTLSPQMKRIDTTRKNDDRQLNTRRQSVQPYLRMTNNKPALTKTPAKQSTNALKKNDKTPRTNSRSSRTDGLQSPRETPKLSNVQKDPNNVADRPHVNRKLNSVQAETMAHFRVDKNSEDTVTCHPVKRNLNRGSLIPRPVRGNSASRVPPDTSVRSTQLSDV</sequence>
<dbReference type="GO" id="GO:0001578">
    <property type="term" value="P:microtubule bundle formation"/>
    <property type="evidence" value="ECO:0007669"/>
    <property type="project" value="TreeGrafter"/>
</dbReference>
<keyword evidence="3" id="KW-0206">Cytoskeleton</keyword>
<dbReference type="SUPFAM" id="SSF47576">
    <property type="entry name" value="Calponin-homology domain, CH-domain"/>
    <property type="match status" value="1"/>
</dbReference>
<feature type="region of interest" description="Disordered" evidence="5">
    <location>
        <begin position="690"/>
        <end position="836"/>
    </location>
</feature>
<dbReference type="AlphaFoldDB" id="A0A8J4T6G1"/>
<feature type="domain" description="Calponin-homology (CH)" evidence="6">
    <location>
        <begin position="159"/>
        <end position="304"/>
    </location>
</feature>
<feature type="compositionally biased region" description="Polar residues" evidence="5">
    <location>
        <begin position="801"/>
        <end position="828"/>
    </location>
</feature>
<keyword evidence="2" id="KW-0963">Cytoplasm</keyword>
<evidence type="ECO:0000256" key="4">
    <source>
        <dbReference type="ARBA" id="ARBA00038441"/>
    </source>
</evidence>
<dbReference type="GO" id="GO:0051764">
    <property type="term" value="P:actin crosslink formation"/>
    <property type="evidence" value="ECO:0007669"/>
    <property type="project" value="TreeGrafter"/>
</dbReference>
<dbReference type="InterPro" id="IPR003108">
    <property type="entry name" value="GAR_dom"/>
</dbReference>
<evidence type="ECO:0000259" key="6">
    <source>
        <dbReference type="PROSITE" id="PS50021"/>
    </source>
</evidence>
<comment type="similarity">
    <text evidence="4">Belongs to the GAS2 family.</text>
</comment>
<evidence type="ECO:0000256" key="1">
    <source>
        <dbReference type="ARBA" id="ARBA00004245"/>
    </source>
</evidence>
<dbReference type="GO" id="GO:0005737">
    <property type="term" value="C:cytoplasm"/>
    <property type="evidence" value="ECO:0007669"/>
    <property type="project" value="TreeGrafter"/>
</dbReference>
<feature type="compositionally biased region" description="Polar residues" evidence="5">
    <location>
        <begin position="99"/>
        <end position="110"/>
    </location>
</feature>
<dbReference type="GO" id="GO:0035371">
    <property type="term" value="C:microtubule plus-end"/>
    <property type="evidence" value="ECO:0007669"/>
    <property type="project" value="TreeGrafter"/>
</dbReference>
<dbReference type="Pfam" id="PF00307">
    <property type="entry name" value="CH"/>
    <property type="match status" value="1"/>
</dbReference>
<dbReference type="GO" id="GO:0031110">
    <property type="term" value="P:regulation of microtubule polymerization or depolymerization"/>
    <property type="evidence" value="ECO:0007669"/>
    <property type="project" value="TreeGrafter"/>
</dbReference>
<feature type="compositionally biased region" description="Polar residues" evidence="5">
    <location>
        <begin position="894"/>
        <end position="903"/>
    </location>
</feature>
<feature type="domain" description="GAR" evidence="7">
    <location>
        <begin position="429"/>
        <end position="501"/>
    </location>
</feature>
<dbReference type="InterPro" id="IPR001715">
    <property type="entry name" value="CH_dom"/>
</dbReference>
<evidence type="ECO:0000259" key="7">
    <source>
        <dbReference type="PROSITE" id="PS51460"/>
    </source>
</evidence>
<name>A0A8J4T6G1_9TREM</name>
<keyword evidence="9" id="KW-1185">Reference proteome</keyword>
<feature type="compositionally biased region" description="Basic and acidic residues" evidence="5">
    <location>
        <begin position="748"/>
        <end position="761"/>
    </location>
</feature>
<comment type="subcellular location">
    <subcellularLocation>
        <location evidence="1">Cytoplasm</location>
        <location evidence="1">Cytoskeleton</location>
    </subcellularLocation>
</comment>
<accession>A0A8J4T6G1</accession>
<protein>
    <recommendedName>
        <fullName evidence="10">GAS2-like protein 1</fullName>
    </recommendedName>
</protein>
<proteinExistence type="inferred from homology"/>
<dbReference type="GO" id="GO:1904825">
    <property type="term" value="P:protein localization to microtubule plus-end"/>
    <property type="evidence" value="ECO:0007669"/>
    <property type="project" value="TreeGrafter"/>
</dbReference>
<feature type="region of interest" description="Disordered" evidence="5">
    <location>
        <begin position="871"/>
        <end position="903"/>
    </location>
</feature>
<dbReference type="Pfam" id="PF02187">
    <property type="entry name" value="GAS2"/>
    <property type="match status" value="1"/>
</dbReference>
<dbReference type="OrthoDB" id="206130at2759"/>
<dbReference type="PROSITE" id="PS50021">
    <property type="entry name" value="CH"/>
    <property type="match status" value="1"/>
</dbReference>
<dbReference type="PROSITE" id="PS51460">
    <property type="entry name" value="GAR"/>
    <property type="match status" value="1"/>
</dbReference>
<feature type="region of interest" description="Disordered" evidence="5">
    <location>
        <begin position="613"/>
        <end position="647"/>
    </location>
</feature>
<organism evidence="8 9">
    <name type="scientific">Paragonimus heterotremus</name>
    <dbReference type="NCBI Taxonomy" id="100268"/>
    <lineage>
        <taxon>Eukaryota</taxon>
        <taxon>Metazoa</taxon>
        <taxon>Spiralia</taxon>
        <taxon>Lophotrochozoa</taxon>
        <taxon>Platyhelminthes</taxon>
        <taxon>Trematoda</taxon>
        <taxon>Digenea</taxon>
        <taxon>Plagiorchiida</taxon>
        <taxon>Troglotremata</taxon>
        <taxon>Troglotrematidae</taxon>
        <taxon>Paragonimus</taxon>
    </lineage>
</organism>
<dbReference type="PANTHER" id="PTHR46756">
    <property type="entry name" value="TRANSGELIN"/>
    <property type="match status" value="1"/>
</dbReference>
<dbReference type="GO" id="GO:0008017">
    <property type="term" value="F:microtubule binding"/>
    <property type="evidence" value="ECO:0007669"/>
    <property type="project" value="InterPro"/>
</dbReference>
<dbReference type="GO" id="GO:0005884">
    <property type="term" value="C:actin filament"/>
    <property type="evidence" value="ECO:0007669"/>
    <property type="project" value="TreeGrafter"/>
</dbReference>
<evidence type="ECO:0000313" key="8">
    <source>
        <dbReference type="EMBL" id="KAF5405665.1"/>
    </source>
</evidence>
<evidence type="ECO:0000256" key="2">
    <source>
        <dbReference type="ARBA" id="ARBA00022490"/>
    </source>
</evidence>
<dbReference type="Gene3D" id="3.30.920.20">
    <property type="entry name" value="Gas2-like domain"/>
    <property type="match status" value="1"/>
</dbReference>